<reference evidence="1 2" key="1">
    <citation type="submission" date="2014-02" db="EMBL/GenBank/DDBJ databases">
        <title>Single nucleus genome sequencing reveals high similarity among nuclei of an endomycorrhizal fungus.</title>
        <authorList>
            <person name="Lin K."/>
            <person name="Geurts R."/>
            <person name="Zhang Z."/>
            <person name="Limpens E."/>
            <person name="Saunders D.G."/>
            <person name="Mu D."/>
            <person name="Pang E."/>
            <person name="Cao H."/>
            <person name="Cha H."/>
            <person name="Lin T."/>
            <person name="Zhou Q."/>
            <person name="Shang Y."/>
            <person name="Li Y."/>
            <person name="Ivanov S."/>
            <person name="Sharma T."/>
            <person name="Velzen R.V."/>
            <person name="Ruijter N.D."/>
            <person name="Aanen D.K."/>
            <person name="Win J."/>
            <person name="Kamoun S."/>
            <person name="Bisseling T."/>
            <person name="Huang S."/>
        </authorList>
    </citation>
    <scope>NUCLEOTIDE SEQUENCE [LARGE SCALE GENOMIC DNA]</scope>
    <source>
        <strain evidence="2">DAOM197198w</strain>
    </source>
</reference>
<name>A0A015L2L7_RHIIW</name>
<gene>
    <name evidence="1" type="ORF">RirG_055360</name>
</gene>
<dbReference type="AlphaFoldDB" id="A0A015L2L7"/>
<accession>A0A015L2L7</accession>
<comment type="caution">
    <text evidence="1">The sequence shown here is derived from an EMBL/GenBank/DDBJ whole genome shotgun (WGS) entry which is preliminary data.</text>
</comment>
<organism evidence="1 2">
    <name type="scientific">Rhizophagus irregularis (strain DAOM 197198w)</name>
    <name type="common">Glomus intraradices</name>
    <dbReference type="NCBI Taxonomy" id="1432141"/>
    <lineage>
        <taxon>Eukaryota</taxon>
        <taxon>Fungi</taxon>
        <taxon>Fungi incertae sedis</taxon>
        <taxon>Mucoromycota</taxon>
        <taxon>Glomeromycotina</taxon>
        <taxon>Glomeromycetes</taxon>
        <taxon>Glomerales</taxon>
        <taxon>Glomeraceae</taxon>
        <taxon>Rhizophagus</taxon>
    </lineage>
</organism>
<dbReference type="Proteomes" id="UP000022910">
    <property type="component" value="Unassembled WGS sequence"/>
</dbReference>
<dbReference type="STRING" id="1432141.A0A015L2L7"/>
<protein>
    <submittedName>
        <fullName evidence="1">Uncharacterized protein</fullName>
    </submittedName>
</protein>
<keyword evidence="2" id="KW-1185">Reference proteome</keyword>
<dbReference type="HOGENOM" id="CLU_009065_3_0_1"/>
<evidence type="ECO:0000313" key="2">
    <source>
        <dbReference type="Proteomes" id="UP000022910"/>
    </source>
</evidence>
<sequence length="975" mass="112469">MQAESSKNSSTFPSLEYFLPDNEYDSDDFDFLGYDLVEKLDEINTEQNEVIINEKMRKDNDAIVDDKKNDIIIEGEDDVIVDDDIMVEDIEDVEDVEDNVIVDDIDINLQKRKRKRSKKIILQTDIDKLRNKLHANKYFMEEITPELVCCKCGKEIRLDQKFRDKILQRMGLFEDKYREYVLNSPAEFGGSIRPDIAAKELFPEIVKANLKLKSLGKMRCADLKNYLRAHAILWILDKTTLSVRSKTCENFTTRESSICDECDKLRKNSRLNQATKKQRATGKNIRFIPKWYLEHPLSKLLLNTNLKSLWVSADNSDSDAEIWFKLAQFGKDGLFKGEKTFQELASLMIQIQEKKLQDKKMTGLRYSEYLKQFFCLLSDSSCEYEIFRQMFAGMSIRSIRYMRAKKSDIVSNPELVYENILKVARLTRALNWNGPIVGMTDCTKIRPKLTYSDELGCVIGSTLKLSETSVQTYDDIHKIVNIIKQKKAIATQVRVVVLKIPIEKIPPLVIAMLPTNGESNATKIYDLLMNVLIMSRDASINLVSLGSDGAPAEFNAQRLIMNCEKAESFFEFHDNYYNVHFKMPIYQNLPIITVQDPKHAKKTARNQLHSGAKLLVLGNNVMLYRHLLTLAQAKNHAIYIRDVVNVDKQDDGAAYRLFHSDVLEQMYQNELENNEMQSLFVYLFVLGDLFDSYLNPESLILLIISHCEFYSLYPLYPWEHGTEAIEHLFGISRQITNDFSFYEFFKIQQRVAYRDKIIRQGIQIQKEKTSASDYIFDFNPNSISNENIDILRIWPDDNAIYDAIKTAYNDAAGFIKALGIKLLNDKTIPHFYVSTSHQSMVISDLSKNCNDDFDIDNISGLDFNNEEFELDNLNENSFTDAASEVARLSKLVDLTESELKQISDISDSSKVELNHILNTTKFSSLIEFQQNELFYTNGLMNVSQIIQIRTSHNAFSRSERPCQNRRLNAIQSSNN</sequence>
<dbReference type="EMBL" id="JEMT01013392">
    <property type="protein sequence ID" value="EXX73979.1"/>
    <property type="molecule type" value="Genomic_DNA"/>
</dbReference>
<proteinExistence type="predicted"/>
<evidence type="ECO:0000313" key="1">
    <source>
        <dbReference type="EMBL" id="EXX73979.1"/>
    </source>
</evidence>